<keyword evidence="2" id="KW-0812">Transmembrane</keyword>
<evidence type="ECO:0000256" key="1">
    <source>
        <dbReference type="SAM" id="MobiDB-lite"/>
    </source>
</evidence>
<gene>
    <name evidence="3" type="ORF">GTA08_BOTSDO11958</name>
</gene>
<feature type="transmembrane region" description="Helical" evidence="2">
    <location>
        <begin position="573"/>
        <end position="596"/>
    </location>
</feature>
<feature type="compositionally biased region" description="Low complexity" evidence="1">
    <location>
        <begin position="616"/>
        <end position="629"/>
    </location>
</feature>
<evidence type="ECO:0000256" key="2">
    <source>
        <dbReference type="SAM" id="Phobius"/>
    </source>
</evidence>
<proteinExistence type="predicted"/>
<feature type="compositionally biased region" description="Polar residues" evidence="1">
    <location>
        <begin position="837"/>
        <end position="860"/>
    </location>
</feature>
<feature type="compositionally biased region" description="Basic and acidic residues" evidence="1">
    <location>
        <begin position="794"/>
        <end position="803"/>
    </location>
</feature>
<protein>
    <submittedName>
        <fullName evidence="3">Cytochrome p450 protein</fullName>
    </submittedName>
</protein>
<feature type="transmembrane region" description="Helical" evidence="2">
    <location>
        <begin position="42"/>
        <end position="66"/>
    </location>
</feature>
<dbReference type="AlphaFoldDB" id="A0A8H4J656"/>
<keyword evidence="2" id="KW-1133">Transmembrane helix</keyword>
<dbReference type="EMBL" id="WWBZ02000002">
    <property type="protein sequence ID" value="KAF4312743.1"/>
    <property type="molecule type" value="Genomic_DNA"/>
</dbReference>
<feature type="region of interest" description="Disordered" evidence="1">
    <location>
        <begin position="614"/>
        <end position="651"/>
    </location>
</feature>
<feature type="transmembrane region" description="Helical" evidence="2">
    <location>
        <begin position="118"/>
        <end position="138"/>
    </location>
</feature>
<sequence>MNMNGLTGGSMVHPVHIGIWTNWSRGPVLGATLTVDQQTGGLLIAILAFFITWIGTSFWRICCFIFHQAHSTSKPRDGLYHQRQAILRNAATAESGLSNLLETGWAWRRNSALSICRTLPLAFFAALCVASFAFASAFSSRISTAVGNEVLLSSPDCGYTAAVFNDPETLAAQTFEPFLSQSAISYANYAQECYCTNISTILECTQFIKRNLPGTTQTNAACPFGGDICRSDSENLILDTGLLDSHYDFGLNAPPDQRFKYRRRVQCAPIKTEGYSDPYTATSGRKYVRYNYGYRIPQHDGQDDGYTYAYRNDSLTELLETNMTSAQADYTLSGVHSASIDSFIATSKSTFVPIPQLHIPNADISVFFLSGNQILYTAPTNDSWYRGDRAVRQVASLLPPNPLAPGPYFSDEAASPLACAVQVQYCASSRSGVEHCSQLGSAADSLSNITSQLQESTEQQQQQQLRRFQWFVASTVDRALDIPTAVSRLGVYLLTARYRLQNGVQGLLPADQWQMDVMHWHATTMAHLQGTFVDTATGPPSSVLLPWLVRPSNPVEEEMCRSQKILSTTHTSFALFPLLLILSLGVLIILTSILLAPLCTVYSRRRLAHAYKEALTASPHSRSPSTSPSTPSPHPSTTPGAPPPTIPIDPTTYARHEWVTHSTPHLIRHAHEPLGLGTWTRASRSVPVTRPGEALAVLDLSSGGDPRHPRLKAPPANFMSIISGTTATTAAEGNGDDDDDDDDDDNEKRAASRGRASSKFPSAIIQFREMANATANNRGSSVSTIGLASSTKTRGSDDRRRGDEDDDAATTRTSVLRDEVLLSPLPDYDNWPLPPSGQLTPTLTRGESEQQGAGRSTSSGHLLERPGTAGGESEGAKELPEVRRKKPGSAVGGGVGQF</sequence>
<comment type="caution">
    <text evidence="3">The sequence shown here is derived from an EMBL/GenBank/DDBJ whole genome shotgun (WGS) entry which is preliminary data.</text>
</comment>
<reference evidence="3" key="1">
    <citation type="submission" date="2020-04" db="EMBL/GenBank/DDBJ databases">
        <title>Genome Assembly and Annotation of Botryosphaeria dothidea sdau 11-99, a Latent Pathogen of Apple Fruit Ring Rot in China.</title>
        <authorList>
            <person name="Yu C."/>
            <person name="Diao Y."/>
            <person name="Lu Q."/>
            <person name="Zhao J."/>
            <person name="Cui S."/>
            <person name="Peng C."/>
            <person name="He B."/>
            <person name="Liu H."/>
        </authorList>
    </citation>
    <scope>NUCLEOTIDE SEQUENCE [LARGE SCALE GENOMIC DNA]</scope>
    <source>
        <strain evidence="3">Sdau11-99</strain>
    </source>
</reference>
<dbReference type="OrthoDB" id="3540210at2759"/>
<feature type="compositionally biased region" description="Acidic residues" evidence="1">
    <location>
        <begin position="734"/>
        <end position="745"/>
    </location>
</feature>
<keyword evidence="4" id="KW-1185">Reference proteome</keyword>
<feature type="compositionally biased region" description="Polar residues" evidence="1">
    <location>
        <begin position="775"/>
        <end position="788"/>
    </location>
</feature>
<evidence type="ECO:0000313" key="3">
    <source>
        <dbReference type="EMBL" id="KAF4312743.1"/>
    </source>
</evidence>
<organism evidence="3 4">
    <name type="scientific">Botryosphaeria dothidea</name>
    <dbReference type="NCBI Taxonomy" id="55169"/>
    <lineage>
        <taxon>Eukaryota</taxon>
        <taxon>Fungi</taxon>
        <taxon>Dikarya</taxon>
        <taxon>Ascomycota</taxon>
        <taxon>Pezizomycotina</taxon>
        <taxon>Dothideomycetes</taxon>
        <taxon>Dothideomycetes incertae sedis</taxon>
        <taxon>Botryosphaeriales</taxon>
        <taxon>Botryosphaeriaceae</taxon>
        <taxon>Botryosphaeria</taxon>
    </lineage>
</organism>
<accession>A0A8H4J656</accession>
<feature type="region of interest" description="Disordered" evidence="1">
    <location>
        <begin position="775"/>
        <end position="898"/>
    </location>
</feature>
<feature type="region of interest" description="Disordered" evidence="1">
    <location>
        <begin position="726"/>
        <end position="758"/>
    </location>
</feature>
<name>A0A8H4J656_9PEZI</name>
<keyword evidence="2" id="KW-0472">Membrane</keyword>
<evidence type="ECO:0000313" key="4">
    <source>
        <dbReference type="Proteomes" id="UP000572817"/>
    </source>
</evidence>
<dbReference type="Proteomes" id="UP000572817">
    <property type="component" value="Unassembled WGS sequence"/>
</dbReference>
<feature type="compositionally biased region" description="Pro residues" evidence="1">
    <location>
        <begin position="630"/>
        <end position="647"/>
    </location>
</feature>